<feature type="non-terminal residue" evidence="6">
    <location>
        <position position="1"/>
    </location>
</feature>
<dbReference type="FunFam" id="3.30.465.10:FF:000004">
    <property type="entry name" value="Xanthine dehydrogenase/oxidase"/>
    <property type="match status" value="1"/>
</dbReference>
<dbReference type="InterPro" id="IPR016208">
    <property type="entry name" value="Ald_Oxase/xanthine_DH-like"/>
</dbReference>
<feature type="domain" description="FAD-binding PCMH-type" evidence="5">
    <location>
        <begin position="203"/>
        <end position="389"/>
    </location>
</feature>
<evidence type="ECO:0000313" key="8">
    <source>
        <dbReference type="EMBL" id="CAF3908046.1"/>
    </source>
</evidence>
<dbReference type="InterPro" id="IPR016167">
    <property type="entry name" value="FAD-bd_PCMH_sub1"/>
</dbReference>
<protein>
    <recommendedName>
        <fullName evidence="5">FAD-binding PCMH-type domain-containing protein</fullName>
    </recommendedName>
</protein>
<dbReference type="Gene3D" id="3.30.43.10">
    <property type="entry name" value="Uridine Diphospho-n-acetylenolpyruvylglucosamine Reductase, domain 2"/>
    <property type="match status" value="1"/>
</dbReference>
<dbReference type="GO" id="GO:0051537">
    <property type="term" value="F:2 iron, 2 sulfur cluster binding"/>
    <property type="evidence" value="ECO:0007669"/>
    <property type="project" value="InterPro"/>
</dbReference>
<evidence type="ECO:0000256" key="3">
    <source>
        <dbReference type="ARBA" id="ARBA00022827"/>
    </source>
</evidence>
<dbReference type="EMBL" id="CAJOBA010030713">
    <property type="protein sequence ID" value="CAF3956254.1"/>
    <property type="molecule type" value="Genomic_DNA"/>
</dbReference>
<dbReference type="Proteomes" id="UP000682733">
    <property type="component" value="Unassembled WGS sequence"/>
</dbReference>
<evidence type="ECO:0000313" key="7">
    <source>
        <dbReference type="EMBL" id="CAF1150320.1"/>
    </source>
</evidence>
<dbReference type="PANTHER" id="PTHR45444">
    <property type="entry name" value="XANTHINE DEHYDROGENASE"/>
    <property type="match status" value="1"/>
</dbReference>
<dbReference type="EMBL" id="CAJNOQ010006697">
    <property type="protein sequence ID" value="CAF1144398.1"/>
    <property type="molecule type" value="Genomic_DNA"/>
</dbReference>
<dbReference type="PROSITE" id="PS00197">
    <property type="entry name" value="2FE2S_FER_1"/>
    <property type="match status" value="1"/>
</dbReference>
<evidence type="ECO:0000313" key="10">
    <source>
        <dbReference type="Proteomes" id="UP000663829"/>
    </source>
</evidence>
<dbReference type="Proteomes" id="UP000681722">
    <property type="component" value="Unassembled WGS sequence"/>
</dbReference>
<dbReference type="InterPro" id="IPR016166">
    <property type="entry name" value="FAD-bd_PCMH"/>
</dbReference>
<dbReference type="InterPro" id="IPR036318">
    <property type="entry name" value="FAD-bd_PCMH-like_sf"/>
</dbReference>
<dbReference type="EMBL" id="CAJOBC010006698">
    <property type="protein sequence ID" value="CAF3908046.1"/>
    <property type="molecule type" value="Genomic_DNA"/>
</dbReference>
<dbReference type="SUPFAM" id="SSF55447">
    <property type="entry name" value="CO dehydrogenase flavoprotein C-terminal domain-like"/>
    <property type="match status" value="1"/>
</dbReference>
<dbReference type="PANTHER" id="PTHR45444:SF3">
    <property type="entry name" value="XANTHINE DEHYDROGENASE"/>
    <property type="match status" value="1"/>
</dbReference>
<dbReference type="InterPro" id="IPR016169">
    <property type="entry name" value="FAD-bd_PCMH_sub2"/>
</dbReference>
<evidence type="ECO:0000313" key="9">
    <source>
        <dbReference type="EMBL" id="CAF3956254.1"/>
    </source>
</evidence>
<dbReference type="Pfam" id="PF00941">
    <property type="entry name" value="FAD_binding_5"/>
    <property type="match status" value="1"/>
</dbReference>
<dbReference type="GO" id="GO:0016491">
    <property type="term" value="F:oxidoreductase activity"/>
    <property type="evidence" value="ECO:0007669"/>
    <property type="project" value="InterPro"/>
</dbReference>
<dbReference type="Gene3D" id="3.30.390.50">
    <property type="entry name" value="CO dehydrogenase flavoprotein, C-terminal domain"/>
    <property type="match status" value="1"/>
</dbReference>
<dbReference type="SUPFAM" id="SSF47741">
    <property type="entry name" value="CO dehydrogenase ISP C-domain like"/>
    <property type="match status" value="1"/>
</dbReference>
<dbReference type="OrthoDB" id="8300278at2759"/>
<keyword evidence="10" id="KW-1185">Reference proteome</keyword>
<dbReference type="GO" id="GO:0071949">
    <property type="term" value="F:FAD binding"/>
    <property type="evidence" value="ECO:0007669"/>
    <property type="project" value="InterPro"/>
</dbReference>
<dbReference type="Pfam" id="PF01799">
    <property type="entry name" value="Fer2_2"/>
    <property type="match status" value="1"/>
</dbReference>
<dbReference type="Gene3D" id="1.10.150.120">
    <property type="entry name" value="[2Fe-2S]-binding domain"/>
    <property type="match status" value="1"/>
</dbReference>
<keyword evidence="2" id="KW-0479">Metal-binding</keyword>
<accession>A0A814SC38</accession>
<dbReference type="GO" id="GO:0005506">
    <property type="term" value="F:iron ion binding"/>
    <property type="evidence" value="ECO:0007669"/>
    <property type="project" value="InterPro"/>
</dbReference>
<sequence>CRLTGPKLGCGEGGCGACTVLISHYDHTSEKVVHRAINGCLASICCVDGCHITTVEGISSMKNNSIHPIQERIAEFYGSQCGFCTPGMVMALYGTLNNIENPTMRDIEDSFDGNLCRCTGYRPILDAAKTFACDKKSKVKESNDCNSNKKENLNTVISTTEDKLLKYDDTKCPALEFPPPLLHHKPQSLHIKGPLSITLAKSREGESVEWYRPTTLTELLSLKNEYSTAKIVSGNTMVQIERKFKNKNYPILIGVAHIQELNVIDKLENGIIVGAGVTMTKLTEYLELRLKTLPEHQMSTYHTLLNLLHSFGSQQIRNVATIGGNIIHGSPISSLNPVLQACDAKVKLIKCGSTEQREVTLRKFFLPDRKVDAEQDEILLSVYIPFTEKYEYLQWYKQSKRRKFDVPIICCGFQVKLEQIQSQINGCVQEMKWKIQSACFSFGSMASSTIMASKTKDYLKDKPWCKQTMNDALKSLLDELPLDEFAQGGQPEYR</sequence>
<dbReference type="SUPFAM" id="SSF56176">
    <property type="entry name" value="FAD-binding/transporter-associated domain-like"/>
    <property type="match status" value="1"/>
</dbReference>
<organism evidence="6 10">
    <name type="scientific">Didymodactylos carnosus</name>
    <dbReference type="NCBI Taxonomy" id="1234261"/>
    <lineage>
        <taxon>Eukaryota</taxon>
        <taxon>Metazoa</taxon>
        <taxon>Spiralia</taxon>
        <taxon>Gnathifera</taxon>
        <taxon>Rotifera</taxon>
        <taxon>Eurotatoria</taxon>
        <taxon>Bdelloidea</taxon>
        <taxon>Philodinida</taxon>
        <taxon>Philodinidae</taxon>
        <taxon>Didymodactylos</taxon>
    </lineage>
</organism>
<evidence type="ECO:0000256" key="1">
    <source>
        <dbReference type="ARBA" id="ARBA00022630"/>
    </source>
</evidence>
<evidence type="ECO:0000313" key="6">
    <source>
        <dbReference type="EMBL" id="CAF1144398.1"/>
    </source>
</evidence>
<proteinExistence type="predicted"/>
<keyword evidence="1" id="KW-0285">Flavoprotein</keyword>
<dbReference type="InterPro" id="IPR002888">
    <property type="entry name" value="2Fe-2S-bd"/>
</dbReference>
<dbReference type="FunFam" id="3.30.43.10:FF:000001">
    <property type="entry name" value="Xanthine dehydrogenase/oxidase"/>
    <property type="match status" value="1"/>
</dbReference>
<dbReference type="InterPro" id="IPR006058">
    <property type="entry name" value="2Fe2S_fd_BS"/>
</dbReference>
<dbReference type="Pfam" id="PF03450">
    <property type="entry name" value="CO_deh_flav_C"/>
    <property type="match status" value="1"/>
</dbReference>
<keyword evidence="3" id="KW-0274">FAD</keyword>
<dbReference type="AlphaFoldDB" id="A0A814SC38"/>
<keyword evidence="4" id="KW-0408">Iron</keyword>
<dbReference type="InterPro" id="IPR036884">
    <property type="entry name" value="2Fe-2S-bd_dom_sf"/>
</dbReference>
<evidence type="ECO:0000256" key="4">
    <source>
        <dbReference type="ARBA" id="ARBA00023004"/>
    </source>
</evidence>
<dbReference type="InterPro" id="IPR002346">
    <property type="entry name" value="Mopterin_DH_FAD-bd"/>
</dbReference>
<dbReference type="InterPro" id="IPR005107">
    <property type="entry name" value="CO_DH_flav_C"/>
</dbReference>
<dbReference type="EMBL" id="CAJNOK010011860">
    <property type="protein sequence ID" value="CAF1150320.1"/>
    <property type="molecule type" value="Genomic_DNA"/>
</dbReference>
<name>A0A814SC38_9BILA</name>
<gene>
    <name evidence="6" type="ORF">GPM918_LOCUS20853</name>
    <name evidence="7" type="ORF">OVA965_LOCUS21570</name>
    <name evidence="8" type="ORF">SRO942_LOCUS20852</name>
    <name evidence="9" type="ORF">TMI583_LOCUS22248</name>
</gene>
<reference evidence="6" key="1">
    <citation type="submission" date="2021-02" db="EMBL/GenBank/DDBJ databases">
        <authorList>
            <person name="Nowell W R."/>
        </authorList>
    </citation>
    <scope>NUCLEOTIDE SEQUENCE</scope>
</reference>
<dbReference type="InterPro" id="IPR012675">
    <property type="entry name" value="Beta-grasp_dom_sf"/>
</dbReference>
<dbReference type="SUPFAM" id="SSF54292">
    <property type="entry name" value="2Fe-2S ferredoxin-like"/>
    <property type="match status" value="1"/>
</dbReference>
<dbReference type="InterPro" id="IPR036683">
    <property type="entry name" value="CO_DH_flav_C_dom_sf"/>
</dbReference>
<dbReference type="InterPro" id="IPR036010">
    <property type="entry name" value="2Fe-2S_ferredoxin-like_sf"/>
</dbReference>
<dbReference type="Gene3D" id="3.10.20.30">
    <property type="match status" value="1"/>
</dbReference>
<dbReference type="Gene3D" id="3.30.465.10">
    <property type="match status" value="1"/>
</dbReference>
<evidence type="ECO:0000256" key="2">
    <source>
        <dbReference type="ARBA" id="ARBA00022723"/>
    </source>
</evidence>
<dbReference type="Proteomes" id="UP000663829">
    <property type="component" value="Unassembled WGS sequence"/>
</dbReference>
<evidence type="ECO:0000259" key="5">
    <source>
        <dbReference type="PROSITE" id="PS51387"/>
    </source>
</evidence>
<dbReference type="Proteomes" id="UP000677228">
    <property type="component" value="Unassembled WGS sequence"/>
</dbReference>
<dbReference type="PROSITE" id="PS51387">
    <property type="entry name" value="FAD_PCMH"/>
    <property type="match status" value="1"/>
</dbReference>
<comment type="caution">
    <text evidence="6">The sequence shown here is derived from an EMBL/GenBank/DDBJ whole genome shotgun (WGS) entry which is preliminary data.</text>
</comment>